<name>A0A5B7D4K3_PORTR</name>
<protein>
    <submittedName>
        <fullName evidence="2">Uncharacterized protein</fullName>
    </submittedName>
</protein>
<organism evidence="2 3">
    <name type="scientific">Portunus trituberculatus</name>
    <name type="common">Swimming crab</name>
    <name type="synonym">Neptunus trituberculatus</name>
    <dbReference type="NCBI Taxonomy" id="210409"/>
    <lineage>
        <taxon>Eukaryota</taxon>
        <taxon>Metazoa</taxon>
        <taxon>Ecdysozoa</taxon>
        <taxon>Arthropoda</taxon>
        <taxon>Crustacea</taxon>
        <taxon>Multicrustacea</taxon>
        <taxon>Malacostraca</taxon>
        <taxon>Eumalacostraca</taxon>
        <taxon>Eucarida</taxon>
        <taxon>Decapoda</taxon>
        <taxon>Pleocyemata</taxon>
        <taxon>Brachyura</taxon>
        <taxon>Eubrachyura</taxon>
        <taxon>Portunoidea</taxon>
        <taxon>Portunidae</taxon>
        <taxon>Portuninae</taxon>
        <taxon>Portunus</taxon>
    </lineage>
</organism>
<evidence type="ECO:0000313" key="2">
    <source>
        <dbReference type="EMBL" id="MPC15904.1"/>
    </source>
</evidence>
<sequence length="73" mass="7883">MTLSEPWVRKTSCALDVTHAPPPQTHNTHGSPPLTLTALSARPPRKALNISCCIARTYALNESSSVANSTPWE</sequence>
<evidence type="ECO:0000256" key="1">
    <source>
        <dbReference type="SAM" id="MobiDB-lite"/>
    </source>
</evidence>
<proteinExistence type="predicted"/>
<gene>
    <name evidence="2" type="ORF">E2C01_008708</name>
</gene>
<dbReference type="Proteomes" id="UP000324222">
    <property type="component" value="Unassembled WGS sequence"/>
</dbReference>
<dbReference type="AlphaFoldDB" id="A0A5B7D4K3"/>
<reference evidence="2 3" key="1">
    <citation type="submission" date="2019-05" db="EMBL/GenBank/DDBJ databases">
        <title>Another draft genome of Portunus trituberculatus and its Hox gene families provides insights of decapod evolution.</title>
        <authorList>
            <person name="Jeong J.-H."/>
            <person name="Song I."/>
            <person name="Kim S."/>
            <person name="Choi T."/>
            <person name="Kim D."/>
            <person name="Ryu S."/>
            <person name="Kim W."/>
        </authorList>
    </citation>
    <scope>NUCLEOTIDE SEQUENCE [LARGE SCALE GENOMIC DNA]</scope>
    <source>
        <tissue evidence="2">Muscle</tissue>
    </source>
</reference>
<accession>A0A5B7D4K3</accession>
<dbReference type="EMBL" id="VSRR010000462">
    <property type="protein sequence ID" value="MPC15904.1"/>
    <property type="molecule type" value="Genomic_DNA"/>
</dbReference>
<comment type="caution">
    <text evidence="2">The sequence shown here is derived from an EMBL/GenBank/DDBJ whole genome shotgun (WGS) entry which is preliminary data.</text>
</comment>
<evidence type="ECO:0000313" key="3">
    <source>
        <dbReference type="Proteomes" id="UP000324222"/>
    </source>
</evidence>
<feature type="region of interest" description="Disordered" evidence="1">
    <location>
        <begin position="17"/>
        <end position="36"/>
    </location>
</feature>
<keyword evidence="3" id="KW-1185">Reference proteome</keyword>